<dbReference type="Proteomes" id="UP000233766">
    <property type="component" value="Unassembled WGS sequence"/>
</dbReference>
<name>A0A2N3WY48_9NOCA</name>
<sequence>MRARDRDTAPRSRTVGFQVPAELDQLSMVHALAETVLLVGGFALDEVTDLLLALDEVATALMLVAKPDSLLDCSFTGGDGALGARVSALAREPAALDEQSFGWHVVATLTDALRTDYAGFDAARDGYPTTVEFGWIRRLHGPTKS</sequence>
<dbReference type="OrthoDB" id="3694612at2"/>
<reference evidence="1 2" key="1">
    <citation type="submission" date="2017-12" db="EMBL/GenBank/DDBJ databases">
        <title>Sequencing the genomes of 1000 Actinobacteria strains.</title>
        <authorList>
            <person name="Klenk H.-P."/>
        </authorList>
    </citation>
    <scope>NUCLEOTIDE SEQUENCE [LARGE SCALE GENOMIC DNA]</scope>
    <source>
        <strain evidence="1 2">DSM 44489</strain>
    </source>
</reference>
<dbReference type="EMBL" id="PJMW01000001">
    <property type="protein sequence ID" value="PKV98822.1"/>
    <property type="molecule type" value="Genomic_DNA"/>
</dbReference>
<evidence type="ECO:0000313" key="1">
    <source>
        <dbReference type="EMBL" id="PKV98822.1"/>
    </source>
</evidence>
<keyword evidence="1" id="KW-0808">Transferase</keyword>
<keyword evidence="1" id="KW-0418">Kinase</keyword>
<accession>A0A2N3WY48</accession>
<gene>
    <name evidence="1" type="ORF">ATK86_0850</name>
</gene>
<evidence type="ECO:0000313" key="2">
    <source>
        <dbReference type="Proteomes" id="UP000233766"/>
    </source>
</evidence>
<keyword evidence="2" id="KW-1185">Reference proteome</keyword>
<dbReference type="InterPro" id="IPR036890">
    <property type="entry name" value="HATPase_C_sf"/>
</dbReference>
<dbReference type="RefSeq" id="WP_101463771.1">
    <property type="nucleotide sequence ID" value="NZ_JBFAAM010000008.1"/>
</dbReference>
<dbReference type="Gene3D" id="3.30.565.10">
    <property type="entry name" value="Histidine kinase-like ATPase, C-terminal domain"/>
    <property type="match status" value="1"/>
</dbReference>
<dbReference type="GO" id="GO:0016301">
    <property type="term" value="F:kinase activity"/>
    <property type="evidence" value="ECO:0007669"/>
    <property type="project" value="UniProtKB-KW"/>
</dbReference>
<comment type="caution">
    <text evidence="1">The sequence shown here is derived from an EMBL/GenBank/DDBJ whole genome shotgun (WGS) entry which is preliminary data.</text>
</comment>
<protein>
    <submittedName>
        <fullName evidence="1">Serine/threonine-protein kinase RsbW</fullName>
    </submittedName>
</protein>
<proteinExistence type="predicted"/>
<dbReference type="AlphaFoldDB" id="A0A2N3WY48"/>
<organism evidence="1 2">
    <name type="scientific">Nocardia fluminea</name>
    <dbReference type="NCBI Taxonomy" id="134984"/>
    <lineage>
        <taxon>Bacteria</taxon>
        <taxon>Bacillati</taxon>
        <taxon>Actinomycetota</taxon>
        <taxon>Actinomycetes</taxon>
        <taxon>Mycobacteriales</taxon>
        <taxon>Nocardiaceae</taxon>
        <taxon>Nocardia</taxon>
    </lineage>
</organism>